<accession>A0ACB8TLV5</accession>
<organism evidence="1 2">
    <name type="scientific">Irpex rosettiformis</name>
    <dbReference type="NCBI Taxonomy" id="378272"/>
    <lineage>
        <taxon>Eukaryota</taxon>
        <taxon>Fungi</taxon>
        <taxon>Dikarya</taxon>
        <taxon>Basidiomycota</taxon>
        <taxon>Agaricomycotina</taxon>
        <taxon>Agaricomycetes</taxon>
        <taxon>Polyporales</taxon>
        <taxon>Irpicaceae</taxon>
        <taxon>Irpex</taxon>
    </lineage>
</organism>
<dbReference type="Proteomes" id="UP001055072">
    <property type="component" value="Unassembled WGS sequence"/>
</dbReference>
<keyword evidence="2" id="KW-1185">Reference proteome</keyword>
<evidence type="ECO:0000313" key="2">
    <source>
        <dbReference type="Proteomes" id="UP001055072"/>
    </source>
</evidence>
<gene>
    <name evidence="1" type="ORF">BDY19DRAFT_998966</name>
</gene>
<proteinExistence type="predicted"/>
<comment type="caution">
    <text evidence="1">The sequence shown here is derived from an EMBL/GenBank/DDBJ whole genome shotgun (WGS) entry which is preliminary data.</text>
</comment>
<name>A0ACB8TLV5_9APHY</name>
<reference evidence="1" key="1">
    <citation type="journal article" date="2021" name="Environ. Microbiol.">
        <title>Gene family expansions and transcriptome signatures uncover fungal adaptations to wood decay.</title>
        <authorList>
            <person name="Hage H."/>
            <person name="Miyauchi S."/>
            <person name="Viragh M."/>
            <person name="Drula E."/>
            <person name="Min B."/>
            <person name="Chaduli D."/>
            <person name="Navarro D."/>
            <person name="Favel A."/>
            <person name="Norest M."/>
            <person name="Lesage-Meessen L."/>
            <person name="Balint B."/>
            <person name="Merenyi Z."/>
            <person name="de Eugenio L."/>
            <person name="Morin E."/>
            <person name="Martinez A.T."/>
            <person name="Baldrian P."/>
            <person name="Stursova M."/>
            <person name="Martinez M.J."/>
            <person name="Novotny C."/>
            <person name="Magnuson J.K."/>
            <person name="Spatafora J.W."/>
            <person name="Maurice S."/>
            <person name="Pangilinan J."/>
            <person name="Andreopoulos W."/>
            <person name="LaButti K."/>
            <person name="Hundley H."/>
            <person name="Na H."/>
            <person name="Kuo A."/>
            <person name="Barry K."/>
            <person name="Lipzen A."/>
            <person name="Henrissat B."/>
            <person name="Riley R."/>
            <person name="Ahrendt S."/>
            <person name="Nagy L.G."/>
            <person name="Grigoriev I.V."/>
            <person name="Martin F."/>
            <person name="Rosso M.N."/>
        </authorList>
    </citation>
    <scope>NUCLEOTIDE SEQUENCE</scope>
    <source>
        <strain evidence="1">CBS 384.51</strain>
    </source>
</reference>
<dbReference type="EMBL" id="MU275021">
    <property type="protein sequence ID" value="KAI0083000.1"/>
    <property type="molecule type" value="Genomic_DNA"/>
</dbReference>
<evidence type="ECO:0000313" key="1">
    <source>
        <dbReference type="EMBL" id="KAI0083000.1"/>
    </source>
</evidence>
<protein>
    <submittedName>
        <fullName evidence="1">Uncharacterized protein</fullName>
    </submittedName>
</protein>
<sequence length="100" mass="10988">MVETHGYTLEEIANVFDSKDDLTMVNTLEAGGVEQDVVSGKGDDRKTPVVRHMHVQSAYMALRADILGAQEYLPNSLSVVFDSASMELARYGTTVHRFGP</sequence>